<dbReference type="Gene3D" id="3.90.1300.10">
    <property type="entry name" value="Amidase signature (AS) domain"/>
    <property type="match status" value="1"/>
</dbReference>
<dbReference type="SUPFAM" id="SSF75304">
    <property type="entry name" value="Amidase signature (AS) enzymes"/>
    <property type="match status" value="1"/>
</dbReference>
<sequence length="472" mass="50374">MNTQWDRATGALDIATLKALFARGDLTPDDLIDAIYDRIAARGDDHVWIHLIDRETSKARARTLMADPAAKELPLYGIPFGIKDNVDLEGVPSTAAVRAWGRMPEASSPLVQTLIDAGGIPIGKQNQDQLGMGVVGVRTDYGIPHCVFDTRYISGGSTSGGGVSVGAGLVSFAVANDAAGSGRVPAALNNIVGYKPTPGLVPRAGLSMAGMVGTENFLTLTMEDSVLLSNLWFRYEPGDPFSKPEAEGFRVSCAPPPASFRFAIPDAASLDTDGDTESARLFRENVERLETLGGSAVEIDMTPYLTAAKMLYDGAFIAQRYANFADRFDGNEDALCPPTREILSWGRKYSARDVFKAQYVMAGYRQQIRQLFRDVELLVTPTTPSTYEIEELLADNIALNAKMGTYTNFVNLLDLPAASIPAGFRSDGIALGTMLIGPSLGDDLVCRVGAALHAAIGIAPGLAGKPEFAEAS</sequence>
<evidence type="ECO:0000313" key="2">
    <source>
        <dbReference type="EMBL" id="SFE19645.1"/>
    </source>
</evidence>
<protein>
    <submittedName>
        <fullName evidence="2">Allophanate hydrolase</fullName>
    </submittedName>
</protein>
<dbReference type="InterPro" id="IPR000120">
    <property type="entry name" value="Amidase"/>
</dbReference>
<dbReference type="EMBL" id="FOMS01000007">
    <property type="protein sequence ID" value="SFE19645.1"/>
    <property type="molecule type" value="Genomic_DNA"/>
</dbReference>
<dbReference type="InterPro" id="IPR036928">
    <property type="entry name" value="AS_sf"/>
</dbReference>
<feature type="domain" description="Amidase" evidence="1">
    <location>
        <begin position="30"/>
        <end position="446"/>
    </location>
</feature>
<dbReference type="Proteomes" id="UP000325289">
    <property type="component" value="Unassembled WGS sequence"/>
</dbReference>
<name>A0A1I1YJ79_9RHOB</name>
<dbReference type="RefSeq" id="WP_149756192.1">
    <property type="nucleotide sequence ID" value="NZ_FOMS01000007.1"/>
</dbReference>
<accession>A0A1I1YJ79</accession>
<evidence type="ECO:0000313" key="3">
    <source>
        <dbReference type="Proteomes" id="UP000325289"/>
    </source>
</evidence>
<dbReference type="PANTHER" id="PTHR11895:SF169">
    <property type="entry name" value="GLUTAMYL-TRNA(GLN) AMIDOTRANSFERASE"/>
    <property type="match status" value="1"/>
</dbReference>
<evidence type="ECO:0000259" key="1">
    <source>
        <dbReference type="Pfam" id="PF01425"/>
    </source>
</evidence>
<keyword evidence="2" id="KW-0378">Hydrolase</keyword>
<keyword evidence="3" id="KW-1185">Reference proteome</keyword>
<dbReference type="InterPro" id="IPR023631">
    <property type="entry name" value="Amidase_dom"/>
</dbReference>
<gene>
    <name evidence="2" type="ORF">SAMN04515678_10775</name>
</gene>
<organism evidence="2 3">
    <name type="scientific">Roseivivax sediminis</name>
    <dbReference type="NCBI Taxonomy" id="936889"/>
    <lineage>
        <taxon>Bacteria</taxon>
        <taxon>Pseudomonadati</taxon>
        <taxon>Pseudomonadota</taxon>
        <taxon>Alphaproteobacteria</taxon>
        <taxon>Rhodobacterales</taxon>
        <taxon>Roseobacteraceae</taxon>
        <taxon>Roseivivax</taxon>
    </lineage>
</organism>
<dbReference type="Gene3D" id="1.20.58.1700">
    <property type="match status" value="1"/>
</dbReference>
<proteinExistence type="predicted"/>
<reference evidence="2 3" key="1">
    <citation type="submission" date="2016-10" db="EMBL/GenBank/DDBJ databases">
        <authorList>
            <person name="Varghese N."/>
            <person name="Submissions S."/>
        </authorList>
    </citation>
    <scope>NUCLEOTIDE SEQUENCE [LARGE SCALE GENOMIC DNA]</scope>
    <source>
        <strain evidence="3">YIM D21,KCTC 23444,ACCC 10710</strain>
    </source>
</reference>
<dbReference type="GO" id="GO:0016787">
    <property type="term" value="F:hydrolase activity"/>
    <property type="evidence" value="ECO:0007669"/>
    <property type="project" value="UniProtKB-KW"/>
</dbReference>
<dbReference type="OrthoDB" id="9811471at2"/>
<dbReference type="PANTHER" id="PTHR11895">
    <property type="entry name" value="TRANSAMIDASE"/>
    <property type="match status" value="1"/>
</dbReference>
<dbReference type="Pfam" id="PF01425">
    <property type="entry name" value="Amidase"/>
    <property type="match status" value="1"/>
</dbReference>
<dbReference type="AlphaFoldDB" id="A0A1I1YJ79"/>